<proteinExistence type="predicted"/>
<sequence>MRSLVDGYPDALVLRPSLACHQRATEPASSGYLTRGTFLAFCCGQLKHSSSNCWKHSRSLHTVPCPTLINSTIRRPPTPATWCLDDRDAARSRSSFLATDGPSSLHGAYPEFPDLLAMLSRLRLHCPTTQVSRSTKRNWMTSLAGPHDGPPTPHPQVGTPTWSNGRRLLI</sequence>
<dbReference type="AlphaFoldDB" id="A0A4Y7SCL7"/>
<keyword evidence="3" id="KW-1185">Reference proteome</keyword>
<accession>A0A4Y7SCL7</accession>
<evidence type="ECO:0000313" key="2">
    <source>
        <dbReference type="EMBL" id="TEB19446.1"/>
    </source>
</evidence>
<feature type="region of interest" description="Disordered" evidence="1">
    <location>
        <begin position="133"/>
        <end position="164"/>
    </location>
</feature>
<evidence type="ECO:0000256" key="1">
    <source>
        <dbReference type="SAM" id="MobiDB-lite"/>
    </source>
</evidence>
<dbReference type="EMBL" id="QPFP01000190">
    <property type="protein sequence ID" value="TEB19446.1"/>
    <property type="molecule type" value="Genomic_DNA"/>
</dbReference>
<name>A0A4Y7SCL7_COPMI</name>
<comment type="caution">
    <text evidence="2">The sequence shown here is derived from an EMBL/GenBank/DDBJ whole genome shotgun (WGS) entry which is preliminary data.</text>
</comment>
<evidence type="ECO:0000313" key="3">
    <source>
        <dbReference type="Proteomes" id="UP000298030"/>
    </source>
</evidence>
<reference evidence="2 3" key="1">
    <citation type="journal article" date="2019" name="Nat. Ecol. Evol.">
        <title>Megaphylogeny resolves global patterns of mushroom evolution.</title>
        <authorList>
            <person name="Varga T."/>
            <person name="Krizsan K."/>
            <person name="Foldi C."/>
            <person name="Dima B."/>
            <person name="Sanchez-Garcia M."/>
            <person name="Sanchez-Ramirez S."/>
            <person name="Szollosi G.J."/>
            <person name="Szarkandi J.G."/>
            <person name="Papp V."/>
            <person name="Albert L."/>
            <person name="Andreopoulos W."/>
            <person name="Angelini C."/>
            <person name="Antonin V."/>
            <person name="Barry K.W."/>
            <person name="Bougher N.L."/>
            <person name="Buchanan P."/>
            <person name="Buyck B."/>
            <person name="Bense V."/>
            <person name="Catcheside P."/>
            <person name="Chovatia M."/>
            <person name="Cooper J."/>
            <person name="Damon W."/>
            <person name="Desjardin D."/>
            <person name="Finy P."/>
            <person name="Geml J."/>
            <person name="Haridas S."/>
            <person name="Hughes K."/>
            <person name="Justo A."/>
            <person name="Karasinski D."/>
            <person name="Kautmanova I."/>
            <person name="Kiss B."/>
            <person name="Kocsube S."/>
            <person name="Kotiranta H."/>
            <person name="LaButti K.M."/>
            <person name="Lechner B.E."/>
            <person name="Liimatainen K."/>
            <person name="Lipzen A."/>
            <person name="Lukacs Z."/>
            <person name="Mihaltcheva S."/>
            <person name="Morgado L.N."/>
            <person name="Niskanen T."/>
            <person name="Noordeloos M.E."/>
            <person name="Ohm R.A."/>
            <person name="Ortiz-Santana B."/>
            <person name="Ovrebo C."/>
            <person name="Racz N."/>
            <person name="Riley R."/>
            <person name="Savchenko A."/>
            <person name="Shiryaev A."/>
            <person name="Soop K."/>
            <person name="Spirin V."/>
            <person name="Szebenyi C."/>
            <person name="Tomsovsky M."/>
            <person name="Tulloss R.E."/>
            <person name="Uehling J."/>
            <person name="Grigoriev I.V."/>
            <person name="Vagvolgyi C."/>
            <person name="Papp T."/>
            <person name="Martin F.M."/>
            <person name="Miettinen O."/>
            <person name="Hibbett D.S."/>
            <person name="Nagy L.G."/>
        </authorList>
    </citation>
    <scope>NUCLEOTIDE SEQUENCE [LARGE SCALE GENOMIC DNA]</scope>
    <source>
        <strain evidence="2 3">FP101781</strain>
    </source>
</reference>
<gene>
    <name evidence="2" type="ORF">FA13DRAFT_370286</name>
</gene>
<protein>
    <submittedName>
        <fullName evidence="2">Uncharacterized protein</fullName>
    </submittedName>
</protein>
<dbReference type="Proteomes" id="UP000298030">
    <property type="component" value="Unassembled WGS sequence"/>
</dbReference>
<organism evidence="2 3">
    <name type="scientific">Coprinellus micaceus</name>
    <name type="common">Glistening ink-cap mushroom</name>
    <name type="synonym">Coprinus micaceus</name>
    <dbReference type="NCBI Taxonomy" id="71717"/>
    <lineage>
        <taxon>Eukaryota</taxon>
        <taxon>Fungi</taxon>
        <taxon>Dikarya</taxon>
        <taxon>Basidiomycota</taxon>
        <taxon>Agaricomycotina</taxon>
        <taxon>Agaricomycetes</taxon>
        <taxon>Agaricomycetidae</taxon>
        <taxon>Agaricales</taxon>
        <taxon>Agaricineae</taxon>
        <taxon>Psathyrellaceae</taxon>
        <taxon>Coprinellus</taxon>
    </lineage>
</organism>